<dbReference type="RefSeq" id="WP_060922774.1">
    <property type="nucleotide sequence ID" value="NZ_CBDRLI010000004.1"/>
</dbReference>
<gene>
    <name evidence="1" type="ORF">SAMN04489809_0263</name>
</gene>
<name>A0A1H1LTL3_9MICO</name>
<protein>
    <submittedName>
        <fullName evidence="1">Uncharacterized protein</fullName>
    </submittedName>
</protein>
<evidence type="ECO:0000313" key="1">
    <source>
        <dbReference type="EMBL" id="SDR77345.1"/>
    </source>
</evidence>
<organism evidence="1 2">
    <name type="scientific">Microbacterium paraoxydans</name>
    <dbReference type="NCBI Taxonomy" id="199592"/>
    <lineage>
        <taxon>Bacteria</taxon>
        <taxon>Bacillati</taxon>
        <taxon>Actinomycetota</taxon>
        <taxon>Actinomycetes</taxon>
        <taxon>Micrococcales</taxon>
        <taxon>Microbacteriaceae</taxon>
        <taxon>Microbacterium</taxon>
    </lineage>
</organism>
<accession>A0A1H1LTL3</accession>
<sequence length="90" mass="9991">MTTATASIPAPGVPLAAPPLASRREHLVRAADHLWRVQDNRDHVLGHLRVVADPLGLRYRAERLHLATGGFRLIGEFWRADDAVDALRHC</sequence>
<dbReference type="AlphaFoldDB" id="A0A1H1LTL3"/>
<reference evidence="1 2" key="1">
    <citation type="submission" date="2016-10" db="EMBL/GenBank/DDBJ databases">
        <authorList>
            <person name="de Groot N.N."/>
        </authorList>
    </citation>
    <scope>NUCLEOTIDE SEQUENCE [LARGE SCALE GENOMIC DNA]</scope>
    <source>
        <strain evidence="1 2">DSM 15019</strain>
    </source>
</reference>
<evidence type="ECO:0000313" key="2">
    <source>
        <dbReference type="Proteomes" id="UP000182126"/>
    </source>
</evidence>
<proteinExistence type="predicted"/>
<dbReference type="EMBL" id="LT629770">
    <property type="protein sequence ID" value="SDR77345.1"/>
    <property type="molecule type" value="Genomic_DNA"/>
</dbReference>
<dbReference type="Proteomes" id="UP000182126">
    <property type="component" value="Chromosome I"/>
</dbReference>
<dbReference type="GeneID" id="36298851"/>